<feature type="chain" id="PRO_5045460058" evidence="6">
    <location>
        <begin position="18"/>
        <end position="327"/>
    </location>
</feature>
<evidence type="ECO:0000256" key="6">
    <source>
        <dbReference type="SAM" id="SignalP"/>
    </source>
</evidence>
<feature type="compositionally biased region" description="Basic and acidic residues" evidence="5">
    <location>
        <begin position="317"/>
        <end position="327"/>
    </location>
</feature>
<feature type="signal peptide" evidence="6">
    <location>
        <begin position="1"/>
        <end position="17"/>
    </location>
</feature>
<dbReference type="Proteomes" id="UP001629156">
    <property type="component" value="Unassembled WGS sequence"/>
</dbReference>
<dbReference type="InterPro" id="IPR013740">
    <property type="entry name" value="Redoxin"/>
</dbReference>
<evidence type="ECO:0000256" key="1">
    <source>
        <dbReference type="ARBA" id="ARBA00004196"/>
    </source>
</evidence>
<keyword evidence="4" id="KW-0676">Redox-active center</keyword>
<comment type="subcellular location">
    <subcellularLocation>
        <location evidence="1">Cell envelope</location>
    </subcellularLocation>
</comment>
<dbReference type="PANTHER" id="PTHR42852">
    <property type="entry name" value="THIOL:DISULFIDE INTERCHANGE PROTEIN DSBE"/>
    <property type="match status" value="1"/>
</dbReference>
<feature type="region of interest" description="Disordered" evidence="5">
    <location>
        <begin position="307"/>
        <end position="327"/>
    </location>
</feature>
<dbReference type="Pfam" id="PF08534">
    <property type="entry name" value="Redoxin"/>
    <property type="match status" value="1"/>
</dbReference>
<dbReference type="RefSeq" id="WP_408083403.1">
    <property type="nucleotide sequence ID" value="NZ_JBELPZ010000001.1"/>
</dbReference>
<keyword evidence="2" id="KW-0201">Cytochrome c-type biogenesis</keyword>
<accession>A0ABW8YVC1</accession>
<proteinExistence type="predicted"/>
<keyword evidence="9" id="KW-1185">Reference proteome</keyword>
<organism evidence="8 9">
    <name type="scientific">Flavobacterium rhizosphaerae</name>
    <dbReference type="NCBI Taxonomy" id="3163298"/>
    <lineage>
        <taxon>Bacteria</taxon>
        <taxon>Pseudomonadati</taxon>
        <taxon>Bacteroidota</taxon>
        <taxon>Flavobacteriia</taxon>
        <taxon>Flavobacteriales</taxon>
        <taxon>Flavobacteriaceae</taxon>
        <taxon>Flavobacterium</taxon>
    </lineage>
</organism>
<evidence type="ECO:0000259" key="7">
    <source>
        <dbReference type="PROSITE" id="PS51352"/>
    </source>
</evidence>
<sequence>MKKITILLLFITTIVFAQNDVVSFKADIKNANSDSIVIRTRGFSHTIKGHKGSFKDTFKASPGFYQLFDGTEQTSLYLKPGFDLSLKMDAKKFDESIKYIGKGEKENNFLAQLMLDMEQLSDKIAQATPEEQNTAITAKLEALENKLDDPEMDADFKNMVKMQLQGQKKQLQMMAEQAAKNNALNGKPSPVFNYENYAGGSTSLEDFKGKYVYIDVWATWCGPCRQQIPYLQKLEEEYKDEDIAFVSISIDKEKDHGKWQKMVESQSLGGTQLFADNDWNSEWTKGFGINSIPRFILIDPQGNIVNADAPRPSDPSLKQKLDKLLKK</sequence>
<gene>
    <name evidence="8" type="ORF">ABS766_01945</name>
</gene>
<dbReference type="PROSITE" id="PS51352">
    <property type="entry name" value="THIOREDOXIN_2"/>
    <property type="match status" value="1"/>
</dbReference>
<protein>
    <submittedName>
        <fullName evidence="8">TlpA disulfide reductase family protein</fullName>
    </submittedName>
</protein>
<reference evidence="8 9" key="1">
    <citation type="submission" date="2024-06" db="EMBL/GenBank/DDBJ databases">
        <authorList>
            <person name="Kaempfer P."/>
            <person name="Viver T."/>
        </authorList>
    </citation>
    <scope>NUCLEOTIDE SEQUENCE [LARGE SCALE GENOMIC DNA]</scope>
    <source>
        <strain evidence="8 9">ST-119</strain>
    </source>
</reference>
<dbReference type="CDD" id="cd02966">
    <property type="entry name" value="TlpA_like_family"/>
    <property type="match status" value="1"/>
</dbReference>
<comment type="caution">
    <text evidence="8">The sequence shown here is derived from an EMBL/GenBank/DDBJ whole genome shotgun (WGS) entry which is preliminary data.</text>
</comment>
<evidence type="ECO:0000256" key="4">
    <source>
        <dbReference type="ARBA" id="ARBA00023284"/>
    </source>
</evidence>
<dbReference type="InterPro" id="IPR013766">
    <property type="entry name" value="Thioredoxin_domain"/>
</dbReference>
<evidence type="ECO:0000313" key="8">
    <source>
        <dbReference type="EMBL" id="MFL9843170.1"/>
    </source>
</evidence>
<keyword evidence="3" id="KW-1015">Disulfide bond</keyword>
<dbReference type="InterPro" id="IPR036249">
    <property type="entry name" value="Thioredoxin-like_sf"/>
</dbReference>
<evidence type="ECO:0000256" key="2">
    <source>
        <dbReference type="ARBA" id="ARBA00022748"/>
    </source>
</evidence>
<dbReference type="Gene3D" id="3.40.30.10">
    <property type="entry name" value="Glutaredoxin"/>
    <property type="match status" value="1"/>
</dbReference>
<evidence type="ECO:0000313" key="9">
    <source>
        <dbReference type="Proteomes" id="UP001629156"/>
    </source>
</evidence>
<dbReference type="PANTHER" id="PTHR42852:SF6">
    <property type="entry name" value="THIOL:DISULFIDE INTERCHANGE PROTEIN DSBE"/>
    <property type="match status" value="1"/>
</dbReference>
<dbReference type="EMBL" id="JBELPZ010000001">
    <property type="protein sequence ID" value="MFL9843170.1"/>
    <property type="molecule type" value="Genomic_DNA"/>
</dbReference>
<evidence type="ECO:0000256" key="5">
    <source>
        <dbReference type="SAM" id="MobiDB-lite"/>
    </source>
</evidence>
<feature type="domain" description="Thioredoxin" evidence="7">
    <location>
        <begin position="183"/>
        <end position="326"/>
    </location>
</feature>
<dbReference type="InterPro" id="IPR050553">
    <property type="entry name" value="Thioredoxin_ResA/DsbE_sf"/>
</dbReference>
<dbReference type="SUPFAM" id="SSF52833">
    <property type="entry name" value="Thioredoxin-like"/>
    <property type="match status" value="1"/>
</dbReference>
<evidence type="ECO:0000256" key="3">
    <source>
        <dbReference type="ARBA" id="ARBA00023157"/>
    </source>
</evidence>
<keyword evidence="6" id="KW-0732">Signal</keyword>
<name>A0ABW8YVC1_9FLAO</name>